<accession>A0A542EJN2</accession>
<name>A0A542EJN2_9MICO</name>
<dbReference type="InterPro" id="IPR004474">
    <property type="entry name" value="LytR_CpsA_psr"/>
</dbReference>
<evidence type="ECO:0000256" key="1">
    <source>
        <dbReference type="ARBA" id="ARBA00006068"/>
    </source>
</evidence>
<proteinExistence type="inferred from homology"/>
<dbReference type="InterPro" id="IPR050922">
    <property type="entry name" value="LytR/CpsA/Psr_CW_biosynth"/>
</dbReference>
<reference evidence="3 4" key="1">
    <citation type="submission" date="2019-06" db="EMBL/GenBank/DDBJ databases">
        <title>Sequencing the genomes of 1000 actinobacteria strains.</title>
        <authorList>
            <person name="Klenk H.-P."/>
        </authorList>
    </citation>
    <scope>NUCLEOTIDE SEQUENCE [LARGE SCALE GENOMIC DNA]</scope>
    <source>
        <strain evidence="3 4">DSM 19828</strain>
    </source>
</reference>
<comment type="caution">
    <text evidence="3">The sequence shown here is derived from an EMBL/GenBank/DDBJ whole genome shotgun (WGS) entry which is preliminary data.</text>
</comment>
<dbReference type="Proteomes" id="UP000320806">
    <property type="component" value="Unassembled WGS sequence"/>
</dbReference>
<organism evidence="3 4">
    <name type="scientific">Yimella lutea</name>
    <dbReference type="NCBI Taxonomy" id="587872"/>
    <lineage>
        <taxon>Bacteria</taxon>
        <taxon>Bacillati</taxon>
        <taxon>Actinomycetota</taxon>
        <taxon>Actinomycetes</taxon>
        <taxon>Micrococcales</taxon>
        <taxon>Dermacoccaceae</taxon>
        <taxon>Yimella</taxon>
    </lineage>
</organism>
<protein>
    <submittedName>
        <fullName evidence="3">LytR family transcriptional attenuator</fullName>
    </submittedName>
</protein>
<keyword evidence="4" id="KW-1185">Reference proteome</keyword>
<evidence type="ECO:0000313" key="3">
    <source>
        <dbReference type="EMBL" id="TQJ15535.1"/>
    </source>
</evidence>
<dbReference type="Gene3D" id="3.40.630.190">
    <property type="entry name" value="LCP protein"/>
    <property type="match status" value="1"/>
</dbReference>
<evidence type="ECO:0000313" key="4">
    <source>
        <dbReference type="Proteomes" id="UP000320806"/>
    </source>
</evidence>
<sequence>MIPLLIIALWVGGLLWAANSAWNNVQKLDALPAGQRPSDGKGKNYVLVGSDSRAGLTSEEASRLGTGGSNIEGKRTDSIMILHLPDSGGPTLVSVPRDSWVAVPGHRKNKINASYAIGGPKLLMETVEQSTGLRMDGYMEIGFGGFANVVDAVGGVRMCLERPMKDEKAHIDLPAGCQDLDGKNALGYVRARYSDPLGDLGRVTRQRQFLSALMNKVASPGNLLVPWNLKGVGESGAQGLAVDNDMGPITAVKIAWALKNVTSSGQSVQIPVANSAYPTYAGEAVLWDDAKAKELFDALNNDRSPNVAP</sequence>
<dbReference type="Pfam" id="PF03816">
    <property type="entry name" value="LytR_cpsA_psr"/>
    <property type="match status" value="1"/>
</dbReference>
<dbReference type="PANTHER" id="PTHR33392:SF6">
    <property type="entry name" value="POLYISOPRENYL-TEICHOIC ACID--PEPTIDOGLYCAN TEICHOIC ACID TRANSFERASE TAGU"/>
    <property type="match status" value="1"/>
</dbReference>
<dbReference type="AlphaFoldDB" id="A0A542EJN2"/>
<feature type="domain" description="Cell envelope-related transcriptional attenuator" evidence="2">
    <location>
        <begin position="75"/>
        <end position="218"/>
    </location>
</feature>
<dbReference type="EMBL" id="VFMO01000001">
    <property type="protein sequence ID" value="TQJ15535.1"/>
    <property type="molecule type" value="Genomic_DNA"/>
</dbReference>
<comment type="similarity">
    <text evidence="1">Belongs to the LytR/CpsA/Psr (LCP) family.</text>
</comment>
<dbReference type="NCBIfam" id="TIGR00350">
    <property type="entry name" value="lytR_cpsA_psr"/>
    <property type="match status" value="1"/>
</dbReference>
<gene>
    <name evidence="3" type="ORF">FB459_3091</name>
</gene>
<dbReference type="PANTHER" id="PTHR33392">
    <property type="entry name" value="POLYISOPRENYL-TEICHOIC ACID--PEPTIDOGLYCAN TEICHOIC ACID TRANSFERASE TAGU"/>
    <property type="match status" value="1"/>
</dbReference>
<evidence type="ECO:0000259" key="2">
    <source>
        <dbReference type="Pfam" id="PF03816"/>
    </source>
</evidence>